<evidence type="ECO:0000313" key="1">
    <source>
        <dbReference type="EMBL" id="PSS12804.1"/>
    </source>
</evidence>
<organism evidence="1 2">
    <name type="scientific">Amorphotheca resinae ATCC 22711</name>
    <dbReference type="NCBI Taxonomy" id="857342"/>
    <lineage>
        <taxon>Eukaryota</taxon>
        <taxon>Fungi</taxon>
        <taxon>Dikarya</taxon>
        <taxon>Ascomycota</taxon>
        <taxon>Pezizomycotina</taxon>
        <taxon>Leotiomycetes</taxon>
        <taxon>Helotiales</taxon>
        <taxon>Amorphothecaceae</taxon>
        <taxon>Amorphotheca</taxon>
    </lineage>
</organism>
<dbReference type="Proteomes" id="UP000241818">
    <property type="component" value="Unassembled WGS sequence"/>
</dbReference>
<dbReference type="EMBL" id="KZ679014">
    <property type="protein sequence ID" value="PSS12804.1"/>
    <property type="molecule type" value="Genomic_DNA"/>
</dbReference>
<reference evidence="1 2" key="1">
    <citation type="journal article" date="2018" name="New Phytol.">
        <title>Comparative genomics and transcriptomics depict ericoid mycorrhizal fungi as versatile saprotrophs and plant mutualists.</title>
        <authorList>
            <person name="Martino E."/>
            <person name="Morin E."/>
            <person name="Grelet G.A."/>
            <person name="Kuo A."/>
            <person name="Kohler A."/>
            <person name="Daghino S."/>
            <person name="Barry K.W."/>
            <person name="Cichocki N."/>
            <person name="Clum A."/>
            <person name="Dockter R.B."/>
            <person name="Hainaut M."/>
            <person name="Kuo R.C."/>
            <person name="LaButti K."/>
            <person name="Lindahl B.D."/>
            <person name="Lindquist E.A."/>
            <person name="Lipzen A."/>
            <person name="Khouja H.R."/>
            <person name="Magnuson J."/>
            <person name="Murat C."/>
            <person name="Ohm R.A."/>
            <person name="Singer S.W."/>
            <person name="Spatafora J.W."/>
            <person name="Wang M."/>
            <person name="Veneault-Fourrey C."/>
            <person name="Henrissat B."/>
            <person name="Grigoriev I.V."/>
            <person name="Martin F.M."/>
            <person name="Perotto S."/>
        </authorList>
    </citation>
    <scope>NUCLEOTIDE SEQUENCE [LARGE SCALE GENOMIC DNA]</scope>
    <source>
        <strain evidence="1 2">ATCC 22711</strain>
    </source>
</reference>
<protein>
    <submittedName>
        <fullName evidence="1">Uncharacterized protein</fullName>
    </submittedName>
</protein>
<gene>
    <name evidence="1" type="ORF">M430DRAFT_67986</name>
</gene>
<dbReference type="InParanoid" id="A0A2T3AVU6"/>
<dbReference type="RefSeq" id="XP_024718795.1">
    <property type="nucleotide sequence ID" value="XM_024869320.1"/>
</dbReference>
<name>A0A2T3AVU6_AMORE</name>
<evidence type="ECO:0000313" key="2">
    <source>
        <dbReference type="Proteomes" id="UP000241818"/>
    </source>
</evidence>
<keyword evidence="2" id="KW-1185">Reference proteome</keyword>
<dbReference type="GeneID" id="36577401"/>
<proteinExistence type="predicted"/>
<sequence length="95" mass="10763">MRSATMKDWIKCWKMGMASGWDFHEGIIIRGRLPRYALHSELLDPGPPALHPPFSPWVENPPFALSSKLRLSPLPIFPLHNPAPLPPSHHQNTIL</sequence>
<dbReference type="AlphaFoldDB" id="A0A2T3AVU6"/>
<accession>A0A2T3AVU6</accession>